<feature type="signal peptide" evidence="5">
    <location>
        <begin position="1"/>
        <end position="23"/>
    </location>
</feature>
<name>A0AA86W655_9FABA</name>
<keyword evidence="4" id="KW-0472">Membrane</keyword>
<evidence type="ECO:0000256" key="2">
    <source>
        <dbReference type="ARBA" id="ARBA00023157"/>
    </source>
</evidence>
<proteinExistence type="predicted"/>
<dbReference type="Gene3D" id="3.30.200.20">
    <property type="entry name" value="Phosphorylase Kinase, domain 1"/>
    <property type="match status" value="1"/>
</dbReference>
<keyword evidence="9" id="KW-1185">Reference proteome</keyword>
<evidence type="ECO:0000256" key="5">
    <source>
        <dbReference type="SAM" id="SignalP"/>
    </source>
</evidence>
<reference evidence="8" key="1">
    <citation type="submission" date="2023-10" db="EMBL/GenBank/DDBJ databases">
        <authorList>
            <person name="Domelevo Entfellner J.-B."/>
        </authorList>
    </citation>
    <scope>NUCLEOTIDE SEQUENCE</scope>
</reference>
<dbReference type="Pfam" id="PF00954">
    <property type="entry name" value="S_locus_glycop"/>
    <property type="match status" value="1"/>
</dbReference>
<dbReference type="AlphaFoldDB" id="A0AA86W655"/>
<dbReference type="Proteomes" id="UP001189624">
    <property type="component" value="Chromosome 11"/>
</dbReference>
<keyword evidence="1 5" id="KW-0732">Signal</keyword>
<organism evidence="8 9">
    <name type="scientific">Sphenostylis stenocarpa</name>
    <dbReference type="NCBI Taxonomy" id="92480"/>
    <lineage>
        <taxon>Eukaryota</taxon>
        <taxon>Viridiplantae</taxon>
        <taxon>Streptophyta</taxon>
        <taxon>Embryophyta</taxon>
        <taxon>Tracheophyta</taxon>
        <taxon>Spermatophyta</taxon>
        <taxon>Magnoliopsida</taxon>
        <taxon>eudicotyledons</taxon>
        <taxon>Gunneridae</taxon>
        <taxon>Pentapetalae</taxon>
        <taxon>rosids</taxon>
        <taxon>fabids</taxon>
        <taxon>Fabales</taxon>
        <taxon>Fabaceae</taxon>
        <taxon>Papilionoideae</taxon>
        <taxon>50 kb inversion clade</taxon>
        <taxon>NPAAA clade</taxon>
        <taxon>indigoferoid/millettioid clade</taxon>
        <taxon>Phaseoleae</taxon>
        <taxon>Sphenostylis</taxon>
    </lineage>
</organism>
<sequence length="624" mass="70914">MAILPTTMLVITFILLAFSSDSATIITQFQSLPYGTTLVSEDGTFELGFFDPGSSSNRYLGIWFKKIPQKTFVWVANRDNPIKDNNSTKLTLTKQGNLVLLNQNNTVIWSTNTTTKAINVVAHLLDSGNLVLRDEKDNNSENYLWQSFDYPSDTILPGMKLGWDLTNGLNLNKYLTAWNNWEDPSSGHFTYSVTRSNVPELHLLNGSSLFYRSGPWNGIRFSGTPSLKRRPLFTYNFVYEKNQYYFQFYPRNSSLISRIVLNQTLYTLQRFIWVEGSNKWELNLEVPRDICDGYDYCGSFAYCVSATTSPMCVCLSGFEPKSPQNWDANKWSEGCMRSSKSWKCKDKNRDGFVVFKNMKLPDTEISWINRSTGLEECKEICRENCSCTAYGNSDITGTGTGCILWYGELLDLRQLPDAGQDLYVRLDITEMGDQNAKGDSRKVAVVVPGIVSSIVAMVVIFLFIYWITKTKFRAKGIMKPTVKINESKEDLELPSFDFDTIACATNDFSSDNKLSQGGFGPVYKAWRLWKECMPMEFIDTCLKDSYIFSEALRCIHIGLSCVQHHPYDRPDMKSVVAMLTSESVLPQPEEPVFLTENSVLVVEDLGQVMHYSTSELTISRMEPR</sequence>
<accession>A0AA86W655</accession>
<dbReference type="Pfam" id="PF01453">
    <property type="entry name" value="B_lectin"/>
    <property type="match status" value="1"/>
</dbReference>
<evidence type="ECO:0000256" key="3">
    <source>
        <dbReference type="ARBA" id="ARBA00023180"/>
    </source>
</evidence>
<dbReference type="SMART" id="SM00108">
    <property type="entry name" value="B_lectin"/>
    <property type="match status" value="1"/>
</dbReference>
<dbReference type="InterPro" id="IPR036426">
    <property type="entry name" value="Bulb-type_lectin_dom_sf"/>
</dbReference>
<dbReference type="EMBL" id="OY731408">
    <property type="protein sequence ID" value="CAJ1978651.1"/>
    <property type="molecule type" value="Genomic_DNA"/>
</dbReference>
<dbReference type="Gene3D" id="3.50.4.10">
    <property type="entry name" value="Hepatocyte Growth Factor"/>
    <property type="match status" value="1"/>
</dbReference>
<evidence type="ECO:0000259" key="7">
    <source>
        <dbReference type="PROSITE" id="PS50948"/>
    </source>
</evidence>
<dbReference type="SUPFAM" id="SSF51110">
    <property type="entry name" value="alpha-D-mannose-specific plant lectins"/>
    <property type="match status" value="1"/>
</dbReference>
<dbReference type="FunFam" id="2.90.10.10:FF:000001">
    <property type="entry name" value="G-type lectin S-receptor-like serine/threonine-protein kinase"/>
    <property type="match status" value="1"/>
</dbReference>
<dbReference type="SMART" id="SM00473">
    <property type="entry name" value="PAN_AP"/>
    <property type="match status" value="1"/>
</dbReference>
<dbReference type="PANTHER" id="PTHR32444">
    <property type="entry name" value="BULB-TYPE LECTIN DOMAIN-CONTAINING PROTEIN"/>
    <property type="match status" value="1"/>
</dbReference>
<dbReference type="GO" id="GO:0048544">
    <property type="term" value="P:recognition of pollen"/>
    <property type="evidence" value="ECO:0007669"/>
    <property type="project" value="InterPro"/>
</dbReference>
<feature type="domain" description="Bulb-type lectin" evidence="6">
    <location>
        <begin position="23"/>
        <end position="145"/>
    </location>
</feature>
<dbReference type="PROSITE" id="PS50948">
    <property type="entry name" value="PAN"/>
    <property type="match status" value="1"/>
</dbReference>
<dbReference type="Pfam" id="PF08276">
    <property type="entry name" value="PAN_2"/>
    <property type="match status" value="1"/>
</dbReference>
<gene>
    <name evidence="8" type="ORF">AYBTSS11_LOCUS30848</name>
</gene>
<keyword evidence="4" id="KW-0812">Transmembrane</keyword>
<dbReference type="CDD" id="cd00028">
    <property type="entry name" value="B_lectin"/>
    <property type="match status" value="1"/>
</dbReference>
<protein>
    <submittedName>
        <fullName evidence="8">Uncharacterized protein</fullName>
    </submittedName>
</protein>
<dbReference type="PANTHER" id="PTHR32444:SF234">
    <property type="entry name" value="RECEPTOR-LIKE SERINE_THREONINE-PROTEIN KINASE"/>
    <property type="match status" value="1"/>
</dbReference>
<keyword evidence="3" id="KW-0325">Glycoprotein</keyword>
<evidence type="ECO:0000313" key="8">
    <source>
        <dbReference type="EMBL" id="CAJ1978651.1"/>
    </source>
</evidence>
<evidence type="ECO:0000259" key="6">
    <source>
        <dbReference type="PROSITE" id="PS50927"/>
    </source>
</evidence>
<dbReference type="Gramene" id="rna-AYBTSS11_LOCUS30848">
    <property type="protein sequence ID" value="CAJ1978651.1"/>
    <property type="gene ID" value="gene-AYBTSS11_LOCUS30848"/>
</dbReference>
<feature type="domain" description="Apple" evidence="7">
    <location>
        <begin position="344"/>
        <end position="427"/>
    </location>
</feature>
<keyword evidence="2" id="KW-1015">Disulfide bond</keyword>
<dbReference type="CDD" id="cd01098">
    <property type="entry name" value="PAN_AP_plant"/>
    <property type="match status" value="1"/>
</dbReference>
<evidence type="ECO:0000313" key="9">
    <source>
        <dbReference type="Proteomes" id="UP001189624"/>
    </source>
</evidence>
<dbReference type="InterPro" id="IPR001480">
    <property type="entry name" value="Bulb-type_lectin_dom"/>
</dbReference>
<keyword evidence="4" id="KW-1133">Transmembrane helix</keyword>
<dbReference type="InterPro" id="IPR000858">
    <property type="entry name" value="S_locus_glycoprot_dom"/>
</dbReference>
<dbReference type="Gene3D" id="2.90.10.10">
    <property type="entry name" value="Bulb-type lectin domain"/>
    <property type="match status" value="1"/>
</dbReference>
<feature type="transmembrane region" description="Helical" evidence="4">
    <location>
        <begin position="443"/>
        <end position="468"/>
    </location>
</feature>
<dbReference type="InterPro" id="IPR003609">
    <property type="entry name" value="Pan_app"/>
</dbReference>
<feature type="chain" id="PRO_5041742663" evidence="5">
    <location>
        <begin position="24"/>
        <end position="624"/>
    </location>
</feature>
<evidence type="ECO:0000256" key="1">
    <source>
        <dbReference type="ARBA" id="ARBA00022729"/>
    </source>
</evidence>
<dbReference type="PROSITE" id="PS50927">
    <property type="entry name" value="BULB_LECTIN"/>
    <property type="match status" value="1"/>
</dbReference>
<evidence type="ECO:0000256" key="4">
    <source>
        <dbReference type="SAM" id="Phobius"/>
    </source>
</evidence>